<dbReference type="InterPro" id="IPR011009">
    <property type="entry name" value="Kinase-like_dom_sf"/>
</dbReference>
<evidence type="ECO:0000313" key="2">
    <source>
        <dbReference type="EMBL" id="KMQ91529.1"/>
    </source>
</evidence>
<dbReference type="STRING" id="67767.A0A0J7KMP1"/>
<reference evidence="2 3" key="1">
    <citation type="submission" date="2015-04" db="EMBL/GenBank/DDBJ databases">
        <title>Lasius niger genome sequencing.</title>
        <authorList>
            <person name="Konorov E.A."/>
            <person name="Nikitin M.A."/>
            <person name="Kirill M.V."/>
            <person name="Chang P."/>
        </authorList>
    </citation>
    <scope>NUCLEOTIDE SEQUENCE [LARGE SCALE GENOMIC DNA]</scope>
    <source>
        <tissue evidence="2">Whole</tissue>
    </source>
</reference>
<keyword evidence="3" id="KW-1185">Reference proteome</keyword>
<dbReference type="PANTHER" id="PTHR11012:SF48">
    <property type="entry name" value="CHK KINASE-LIKE DOMAIN-CONTAINING PROTEIN-RELATED"/>
    <property type="match status" value="1"/>
</dbReference>
<protein>
    <submittedName>
        <fullName evidence="2">Putative kinase-like protein</fullName>
    </submittedName>
</protein>
<dbReference type="OrthoDB" id="6334212at2759"/>
<dbReference type="EMBL" id="LBMM01005433">
    <property type="protein sequence ID" value="KMQ91529.1"/>
    <property type="molecule type" value="Genomic_DNA"/>
</dbReference>
<dbReference type="InterPro" id="IPR004119">
    <property type="entry name" value="EcKL"/>
</dbReference>
<evidence type="ECO:0000313" key="3">
    <source>
        <dbReference type="Proteomes" id="UP000036403"/>
    </source>
</evidence>
<dbReference type="GO" id="GO:0016301">
    <property type="term" value="F:kinase activity"/>
    <property type="evidence" value="ECO:0007669"/>
    <property type="project" value="UniProtKB-KW"/>
</dbReference>
<evidence type="ECO:0000259" key="1">
    <source>
        <dbReference type="SMART" id="SM00587"/>
    </source>
</evidence>
<dbReference type="Pfam" id="PF02958">
    <property type="entry name" value="EcKL"/>
    <property type="match status" value="1"/>
</dbReference>
<gene>
    <name evidence="2" type="ORF">RF55_8592</name>
</gene>
<dbReference type="InterPro" id="IPR015897">
    <property type="entry name" value="CHK_kinase-like"/>
</dbReference>
<accession>A0A0J7KMP1</accession>
<dbReference type="SMART" id="SM00587">
    <property type="entry name" value="CHK"/>
    <property type="match status" value="1"/>
</dbReference>
<dbReference type="Gene3D" id="3.90.1200.10">
    <property type="match status" value="1"/>
</dbReference>
<name>A0A0J7KMP1_LASNI</name>
<dbReference type="AlphaFoldDB" id="A0A0J7KMP1"/>
<feature type="domain" description="CHK kinase-like" evidence="1">
    <location>
        <begin position="147"/>
        <end position="330"/>
    </location>
</feature>
<keyword evidence="2" id="KW-0418">Kinase</keyword>
<organism evidence="2 3">
    <name type="scientific">Lasius niger</name>
    <name type="common">Black garden ant</name>
    <dbReference type="NCBI Taxonomy" id="67767"/>
    <lineage>
        <taxon>Eukaryota</taxon>
        <taxon>Metazoa</taxon>
        <taxon>Ecdysozoa</taxon>
        <taxon>Arthropoda</taxon>
        <taxon>Hexapoda</taxon>
        <taxon>Insecta</taxon>
        <taxon>Pterygota</taxon>
        <taxon>Neoptera</taxon>
        <taxon>Endopterygota</taxon>
        <taxon>Hymenoptera</taxon>
        <taxon>Apocrita</taxon>
        <taxon>Aculeata</taxon>
        <taxon>Formicoidea</taxon>
        <taxon>Formicidae</taxon>
        <taxon>Formicinae</taxon>
        <taxon>Lasius</taxon>
        <taxon>Lasius</taxon>
    </lineage>
</organism>
<dbReference type="Proteomes" id="UP000036403">
    <property type="component" value="Unassembled WGS sequence"/>
</dbReference>
<dbReference type="SUPFAM" id="SSF56112">
    <property type="entry name" value="Protein kinase-like (PK-like)"/>
    <property type="match status" value="1"/>
</dbReference>
<comment type="caution">
    <text evidence="2">The sequence shown here is derived from an EMBL/GenBank/DDBJ whole genome shotgun (WGS) entry which is preliminary data.</text>
</comment>
<proteinExistence type="predicted"/>
<sequence>MSNTAVQIKSCLETKTITDIVAESNNSIYKLLSFDEVKEVTRRALNDDDAAVIEYAIRPYSDGKIGFLGSHYRLSVRVTTRKGETVALPLFLKSIPYEVPEQADYVIKKGVFEHETKFYGVLMPLLREGYRGKPWAPICHKVRNDLIIFEELGCKGYSTRNKLFDETLVRAGLSALARLHAASLLAETRLDVPLNRLYPDTFVEKGFTRDETTRRWLEAGFDVAAVVAERQGHDPHLVRATCERIYDITVPSCTKMNVVSHGDLWGNNLMFNNDVPPNCLLVDYQLLRYSPLAHDVAQFLYLCTDRSFREARESAMLRHYYETLCEILNAHEAVRKPSWSEVVQGMEEQRLGAVITAALYFPTVLMDESFNVQIMNDSYVEYCFLNRKKFVLSIMEKDSVYERRIREAVVEFAELASRLDQLPKPS</sequence>
<dbReference type="PANTHER" id="PTHR11012">
    <property type="entry name" value="PROTEIN KINASE-LIKE DOMAIN-CONTAINING"/>
    <property type="match status" value="1"/>
</dbReference>
<dbReference type="PaxDb" id="67767-A0A0J7KMP1"/>
<keyword evidence="2" id="KW-0808">Transferase</keyword>